<gene>
    <name evidence="1" type="ORF">A3K86_00030</name>
</gene>
<dbReference type="AlphaFoldDB" id="A0A178KRY8"/>
<organism evidence="1 2">
    <name type="scientific">Photobacterium jeanii</name>
    <dbReference type="NCBI Taxonomy" id="858640"/>
    <lineage>
        <taxon>Bacteria</taxon>
        <taxon>Pseudomonadati</taxon>
        <taxon>Pseudomonadota</taxon>
        <taxon>Gammaproteobacteria</taxon>
        <taxon>Vibrionales</taxon>
        <taxon>Vibrionaceae</taxon>
        <taxon>Photobacterium</taxon>
    </lineage>
</organism>
<evidence type="ECO:0000313" key="1">
    <source>
        <dbReference type="EMBL" id="OAN19876.1"/>
    </source>
</evidence>
<evidence type="ECO:0000313" key="2">
    <source>
        <dbReference type="Proteomes" id="UP000078503"/>
    </source>
</evidence>
<dbReference type="EMBL" id="LVHF01000004">
    <property type="protein sequence ID" value="OAN19876.1"/>
    <property type="molecule type" value="Genomic_DNA"/>
</dbReference>
<sequence length="113" mass="13517">MIEIEFSIWLASKENWVHLTKNIKFPSVPRVGEYVKFSSASLGDYFSWRVTQVTYRENGYVEVWTELLDNIDDRMYSFEDDCDFQEYLLAYQTEGWVAPYGVKENTRYRQQNA</sequence>
<reference evidence="1 2" key="1">
    <citation type="submission" date="2016-03" db="EMBL/GenBank/DDBJ databases">
        <title>Photobacterium proteolyticum sp. nov. a protease producing bacterium isolated from ocean sediments of Laizhou Bay.</title>
        <authorList>
            <person name="Li Y."/>
        </authorList>
    </citation>
    <scope>NUCLEOTIDE SEQUENCE [LARGE SCALE GENOMIC DNA]</scope>
    <source>
        <strain evidence="1 2">R-40508</strain>
    </source>
</reference>
<comment type="caution">
    <text evidence="1">The sequence shown here is derived from an EMBL/GenBank/DDBJ whole genome shotgun (WGS) entry which is preliminary data.</text>
</comment>
<name>A0A178KRY8_9GAMM</name>
<keyword evidence="2" id="KW-1185">Reference proteome</keyword>
<dbReference type="Proteomes" id="UP000078503">
    <property type="component" value="Unassembled WGS sequence"/>
</dbReference>
<proteinExistence type="predicted"/>
<accession>A0A178KRY8</accession>
<dbReference type="RefSeq" id="WP_068325760.1">
    <property type="nucleotide sequence ID" value="NZ_LVHF01000004.1"/>
</dbReference>
<protein>
    <submittedName>
        <fullName evidence="1">Uncharacterized protein</fullName>
    </submittedName>
</protein>
<dbReference type="OrthoDB" id="5917420at2"/>